<dbReference type="InterPro" id="IPR040919">
    <property type="entry name" value="Asparaginase_C"/>
</dbReference>
<evidence type="ECO:0000256" key="5">
    <source>
        <dbReference type="PROSITE-ProRule" id="PRU10099"/>
    </source>
</evidence>
<dbReference type="PIRSF" id="PIRSF001220">
    <property type="entry name" value="L-ASNase_gatD"/>
    <property type="match status" value="1"/>
</dbReference>
<dbReference type="InterPro" id="IPR027473">
    <property type="entry name" value="L-asparaginase_C"/>
</dbReference>
<dbReference type="InterPro" id="IPR036152">
    <property type="entry name" value="Asp/glu_Ase-like_sf"/>
</dbReference>
<dbReference type="PROSITE" id="PS00917">
    <property type="entry name" value="ASN_GLN_ASE_2"/>
    <property type="match status" value="1"/>
</dbReference>
<feature type="active site" evidence="6">
    <location>
        <position position="86"/>
    </location>
</feature>
<dbReference type="CDD" id="cd08964">
    <property type="entry name" value="L-asparaginase_II"/>
    <property type="match status" value="1"/>
</dbReference>
<sequence length="323" mass="35719">MKDILIIHTGGTISMIENKETGEVNTTNTHPLTDLSFHFKAYGNTEEIIVYSLPSPQITPHHMLNLALKIEELIHSYDGIIVTHGTDTLEETAYFLDLVLKTEKPVIITGAMRSSNEIGSDALYNLISSLRVAVEDEASNKGVLVVMNDEIHTAKNVTKTSTSNVATFQSPQYGPLGIITKESVFFHHTVISRYSHPIKEISNKVFLLKAYAGMDDVLLEGVYQVKPDGLVIEGFGQGNLPIETVAPIRKMIKANIPVILVSRCYEGVVQPTYGYEGGGKDLKEMGVILANSLTGPKARIKLLIALEETNDFRRLNEIFEDEF</sequence>
<keyword evidence="3" id="KW-0378">Hydrolase</keyword>
<evidence type="ECO:0000256" key="6">
    <source>
        <dbReference type="PROSITE-ProRule" id="PRU10100"/>
    </source>
</evidence>
<dbReference type="PANTHER" id="PTHR11707">
    <property type="entry name" value="L-ASPARAGINASE"/>
    <property type="match status" value="1"/>
</dbReference>
<evidence type="ECO:0000256" key="3">
    <source>
        <dbReference type="ARBA" id="ARBA00022801"/>
    </source>
</evidence>
<dbReference type="PIRSF" id="PIRSF500176">
    <property type="entry name" value="L_ASNase"/>
    <property type="match status" value="1"/>
</dbReference>
<dbReference type="EMBL" id="JARZFX010000001">
    <property type="protein sequence ID" value="MEC5422441.1"/>
    <property type="molecule type" value="Genomic_DNA"/>
</dbReference>
<reference evidence="9 10" key="1">
    <citation type="journal article" date="2024" name="Int. J. Syst. Evol. Microbiol.">
        <title>Virgibacillus tibetensis sp. nov., isolated from salt lake on the Tibetan Plateau of China.</title>
        <authorList>
            <person name="Phurbu D."/>
            <person name="Liu Z.-X."/>
            <person name="Wang R."/>
            <person name="Zheng Y.-Y."/>
            <person name="Liu H.-C."/>
            <person name="Zhou Y.-G."/>
            <person name="Yu Y.-J."/>
            <person name="Li A.-H."/>
        </authorList>
    </citation>
    <scope>NUCLEOTIDE SEQUENCE [LARGE SCALE GENOMIC DNA]</scope>
    <source>
        <strain evidence="9 10">C22-A2</strain>
    </source>
</reference>
<dbReference type="RefSeq" id="WP_327606004.1">
    <property type="nucleotide sequence ID" value="NZ_JARZFX010000001.1"/>
</dbReference>
<keyword evidence="10" id="KW-1185">Reference proteome</keyword>
<gene>
    <name evidence="9" type="ORF">QGM71_02910</name>
</gene>
<evidence type="ECO:0000256" key="1">
    <source>
        <dbReference type="ARBA" id="ARBA00010518"/>
    </source>
</evidence>
<evidence type="ECO:0000256" key="4">
    <source>
        <dbReference type="ARBA" id="ARBA00049366"/>
    </source>
</evidence>
<dbReference type="PANTHER" id="PTHR11707:SF28">
    <property type="entry name" value="60 KDA LYSOPHOSPHOLIPASE"/>
    <property type="match status" value="1"/>
</dbReference>
<feature type="domain" description="Asparaginase/glutaminase C-terminal" evidence="8">
    <location>
        <begin position="204"/>
        <end position="319"/>
    </location>
</feature>
<dbReference type="InterPro" id="IPR020827">
    <property type="entry name" value="Asparaginase/glutaminase_AS1"/>
</dbReference>
<name>A0ABU6KBL9_9BACI</name>
<dbReference type="SUPFAM" id="SSF53774">
    <property type="entry name" value="Glutaminase/Asparaginase"/>
    <property type="match status" value="1"/>
</dbReference>
<dbReference type="EC" id="3.5.1.1" evidence="2"/>
<organism evidence="9 10">
    <name type="scientific">Virgibacillus tibetensis</name>
    <dbReference type="NCBI Taxonomy" id="3042313"/>
    <lineage>
        <taxon>Bacteria</taxon>
        <taxon>Bacillati</taxon>
        <taxon>Bacillota</taxon>
        <taxon>Bacilli</taxon>
        <taxon>Bacillales</taxon>
        <taxon>Bacillaceae</taxon>
        <taxon>Virgibacillus</taxon>
    </lineage>
</organism>
<evidence type="ECO:0000256" key="2">
    <source>
        <dbReference type="ARBA" id="ARBA00012920"/>
    </source>
</evidence>
<dbReference type="PROSITE" id="PS51732">
    <property type="entry name" value="ASN_GLN_ASE_3"/>
    <property type="match status" value="1"/>
</dbReference>
<dbReference type="Proteomes" id="UP001335737">
    <property type="component" value="Unassembled WGS sequence"/>
</dbReference>
<comment type="similarity">
    <text evidence="1">Belongs to the asparaginase 1 family.</text>
</comment>
<dbReference type="InterPro" id="IPR037152">
    <property type="entry name" value="L-asparaginase_N_sf"/>
</dbReference>
<dbReference type="Gene3D" id="3.40.50.40">
    <property type="match status" value="1"/>
</dbReference>
<evidence type="ECO:0000259" key="8">
    <source>
        <dbReference type="Pfam" id="PF17763"/>
    </source>
</evidence>
<dbReference type="InterPro" id="IPR006034">
    <property type="entry name" value="Asparaginase/glutaminase-like"/>
</dbReference>
<dbReference type="InterPro" id="IPR027475">
    <property type="entry name" value="Asparaginase/glutaminase_AS2"/>
</dbReference>
<comment type="caution">
    <text evidence="9">The sequence shown here is derived from an EMBL/GenBank/DDBJ whole genome shotgun (WGS) entry which is preliminary data.</text>
</comment>
<dbReference type="SMART" id="SM00870">
    <property type="entry name" value="Asparaginase"/>
    <property type="match status" value="1"/>
</dbReference>
<comment type="catalytic activity">
    <reaction evidence="4">
        <text>L-asparagine + H2O = L-aspartate + NH4(+)</text>
        <dbReference type="Rhea" id="RHEA:21016"/>
        <dbReference type="ChEBI" id="CHEBI:15377"/>
        <dbReference type="ChEBI" id="CHEBI:28938"/>
        <dbReference type="ChEBI" id="CHEBI:29991"/>
        <dbReference type="ChEBI" id="CHEBI:58048"/>
        <dbReference type="EC" id="3.5.1.1"/>
    </reaction>
</comment>
<feature type="active site" evidence="5">
    <location>
        <position position="12"/>
    </location>
</feature>
<dbReference type="PRINTS" id="PR00139">
    <property type="entry name" value="ASNGLNASE"/>
</dbReference>
<dbReference type="PROSITE" id="PS00144">
    <property type="entry name" value="ASN_GLN_ASE_1"/>
    <property type="match status" value="1"/>
</dbReference>
<dbReference type="InterPro" id="IPR004550">
    <property type="entry name" value="AsnASE_II"/>
</dbReference>
<dbReference type="InterPro" id="IPR027474">
    <property type="entry name" value="L-asparaginase_N"/>
</dbReference>
<evidence type="ECO:0000313" key="10">
    <source>
        <dbReference type="Proteomes" id="UP001335737"/>
    </source>
</evidence>
<accession>A0ABU6KBL9</accession>
<evidence type="ECO:0000259" key="7">
    <source>
        <dbReference type="Pfam" id="PF00710"/>
    </source>
</evidence>
<dbReference type="Pfam" id="PF00710">
    <property type="entry name" value="Asparaginase"/>
    <property type="match status" value="1"/>
</dbReference>
<evidence type="ECO:0000313" key="9">
    <source>
        <dbReference type="EMBL" id="MEC5422441.1"/>
    </source>
</evidence>
<protein>
    <recommendedName>
        <fullName evidence="2">asparaginase</fullName>
        <ecNumber evidence="2">3.5.1.1</ecNumber>
    </recommendedName>
</protein>
<dbReference type="Pfam" id="PF17763">
    <property type="entry name" value="Asparaginase_C"/>
    <property type="match status" value="1"/>
</dbReference>
<feature type="domain" description="L-asparaginase N-terminal" evidence="7">
    <location>
        <begin position="4"/>
        <end position="189"/>
    </location>
</feature>
<dbReference type="SFLD" id="SFLDS00057">
    <property type="entry name" value="Glutaminase/Asparaginase"/>
    <property type="match status" value="1"/>
</dbReference>
<proteinExistence type="inferred from homology"/>
<dbReference type="Gene3D" id="3.40.50.1170">
    <property type="entry name" value="L-asparaginase, N-terminal domain"/>
    <property type="match status" value="1"/>
</dbReference>